<sequence length="127" mass="14300">MPHYRQSCGHHQYGRREIGNLLAYIKVVGGGAGFNRHQICLFKRFAMTQSIHGHEVMEMMLAQGGQFTRASLKQAIDERFGAEARFHTCSASEMDAEALIDFLAKRGKFIESEQGFQTHADKICNHG</sequence>
<reference evidence="2" key="2">
    <citation type="submission" date="2018-02" db="EMBL/GenBank/DDBJ databases">
        <title>Phenotypic characterization and whole genome analysis of multidrug-resistant, extended-spectrum beta-lactamase-producing bacteria isolated from dogs in Germany.</title>
        <authorList>
            <person name="Williamson C."/>
        </authorList>
    </citation>
    <scope>NUCLEOTIDE SEQUENCE [LARGE SCALE GENOMIC DNA]</scope>
    <source>
        <strain evidence="2">AFG_SD03_1510_Ahy_093</strain>
    </source>
</reference>
<evidence type="ECO:0008006" key="3">
    <source>
        <dbReference type="Google" id="ProtNLM"/>
    </source>
</evidence>
<protein>
    <recommendedName>
        <fullName evidence="3">DUF2492 family protein</fullName>
    </recommendedName>
</protein>
<organism evidence="1 2">
    <name type="scientific">Aeromonas hydrophila</name>
    <dbReference type="NCBI Taxonomy" id="644"/>
    <lineage>
        <taxon>Bacteria</taxon>
        <taxon>Pseudomonadati</taxon>
        <taxon>Pseudomonadota</taxon>
        <taxon>Gammaproteobacteria</taxon>
        <taxon>Aeromonadales</taxon>
        <taxon>Aeromonadaceae</taxon>
        <taxon>Aeromonas</taxon>
    </lineage>
</organism>
<gene>
    <name evidence="1" type="ORF">C6C11_20085</name>
</gene>
<accession>A0ABD7G2A1</accession>
<proteinExistence type="predicted"/>
<evidence type="ECO:0000313" key="1">
    <source>
        <dbReference type="EMBL" id="RCF44403.1"/>
    </source>
</evidence>
<evidence type="ECO:0000313" key="2">
    <source>
        <dbReference type="Proteomes" id="UP000253075"/>
    </source>
</evidence>
<comment type="caution">
    <text evidence="1">The sequence shown here is derived from an EMBL/GenBank/DDBJ whole genome shotgun (WGS) entry which is preliminary data.</text>
</comment>
<dbReference type="EMBL" id="PUTQ01000036">
    <property type="protein sequence ID" value="RCF44403.1"/>
    <property type="molecule type" value="Genomic_DNA"/>
</dbReference>
<dbReference type="Proteomes" id="UP000253075">
    <property type="component" value="Unassembled WGS sequence"/>
</dbReference>
<dbReference type="NCBIfam" id="TIGR03853">
    <property type="entry name" value="matur_matur"/>
    <property type="match status" value="1"/>
</dbReference>
<dbReference type="InterPro" id="IPR019620">
    <property type="entry name" value="Metal-bd_prot_put"/>
</dbReference>
<reference evidence="1 2" key="1">
    <citation type="journal article" date="2018" name="PLoS ONE">
        <title>Phenotypic characterization and whole genome analysis of extended-spectrum beta-lactamase-producing bacteria isolated from dogs in Germany.</title>
        <authorList>
            <person name="Boehmer T."/>
            <person name="Vogler A.J."/>
            <person name="Thomas A."/>
            <person name="Sauer S."/>
            <person name="Hergenroether M."/>
            <person name="Straubinger R.K."/>
            <person name="Birdsell D."/>
            <person name="Keim P."/>
            <person name="Sahl J.W."/>
            <person name="Williamson C.H."/>
            <person name="Riehm J.M."/>
        </authorList>
    </citation>
    <scope>NUCLEOTIDE SEQUENCE [LARGE SCALE GENOMIC DNA]</scope>
    <source>
        <strain evidence="1 2">AFG_SD03_1510_Ahy_093</strain>
    </source>
</reference>
<name>A0ABD7G2A1_AERHY</name>
<dbReference type="AlphaFoldDB" id="A0ABD7G2A1"/>
<dbReference type="Pfam" id="PF10678">
    <property type="entry name" value="DUF2492"/>
    <property type="match status" value="1"/>
</dbReference>